<dbReference type="NCBIfam" id="TIGR02218">
    <property type="entry name" value="phg_TIGR02218"/>
    <property type="match status" value="1"/>
</dbReference>
<protein>
    <submittedName>
        <fullName evidence="3">DUF2163 domain-containing protein</fullName>
    </submittedName>
</protein>
<dbReference type="RefSeq" id="WP_260043712.1">
    <property type="nucleotide sequence ID" value="NZ_JANZXA010000001.1"/>
</dbReference>
<dbReference type="EMBL" id="JANZXA010000001">
    <property type="protein sequence ID" value="MCT2398533.1"/>
    <property type="molecule type" value="Genomic_DNA"/>
</dbReference>
<proteinExistence type="predicted"/>
<dbReference type="InterPro" id="IPR018964">
    <property type="entry name" value="Phage_phiJL001_Gp84_C"/>
</dbReference>
<evidence type="ECO:0000313" key="4">
    <source>
        <dbReference type="Proteomes" id="UP001165583"/>
    </source>
</evidence>
<evidence type="ECO:0000259" key="2">
    <source>
        <dbReference type="Pfam" id="PF09356"/>
    </source>
</evidence>
<feature type="region of interest" description="Disordered" evidence="1">
    <location>
        <begin position="273"/>
        <end position="293"/>
    </location>
</feature>
<evidence type="ECO:0000256" key="1">
    <source>
        <dbReference type="SAM" id="MobiDB-lite"/>
    </source>
</evidence>
<dbReference type="Pfam" id="PF09931">
    <property type="entry name" value="Phage_phiJL001_Gp84_N"/>
    <property type="match status" value="1"/>
</dbReference>
<evidence type="ECO:0000313" key="3">
    <source>
        <dbReference type="EMBL" id="MCT2398533.1"/>
    </source>
</evidence>
<accession>A0ABT2I1L1</accession>
<sequence>MAGDLVSRPGTPAVLTALSSGTPFAAECVIMAARDGTRAGFTTLDEPVYIDLSLGAGTDTCDADMVLSALTLSEGLDASFFEMQGPLGPVLTGPEVDGGKWNDADAWLVAVSPGIAGFVPLMSGKVREARSEDLRFVLEIRNQGDLLNQDLGKVLTPYCDADLGDARCGYALVPVAATVTAVTDAMRFSIGYSGTFADDHFNLGKIEFTGGVLDGVVAKNLFDFTSGGVGAGAVVLWEPLPALPQVGDPLEIAIGCAKTRSACRAFHGDTRPFRGFPDQPGTEQLLQYPDGTA</sequence>
<comment type="caution">
    <text evidence="3">The sequence shown here is derived from an EMBL/GenBank/DDBJ whole genome shotgun (WGS) entry which is preliminary data.</text>
</comment>
<keyword evidence="4" id="KW-1185">Reference proteome</keyword>
<reference evidence="3" key="1">
    <citation type="submission" date="2022-09" db="EMBL/GenBank/DDBJ databases">
        <title>Novosphingobium sp. Nov., a polycyclic aromatic hydrocarbon-degrading bacterium isolated form mangrove sediments in HongKong.</title>
        <authorList>
            <person name="Hu Z."/>
        </authorList>
    </citation>
    <scope>NUCLEOTIDE SEQUENCE</scope>
    <source>
        <strain evidence="3">HK4-1</strain>
    </source>
</reference>
<dbReference type="InterPro" id="IPR011928">
    <property type="entry name" value="Phage_phiJL001_Gp84"/>
</dbReference>
<organism evidence="3 4">
    <name type="scientific">Novosphingobium mangrovi</name>
    <name type="common">ex Huang et al. 2023</name>
    <dbReference type="NCBI Taxonomy" id="2976432"/>
    <lineage>
        <taxon>Bacteria</taxon>
        <taxon>Pseudomonadati</taxon>
        <taxon>Pseudomonadota</taxon>
        <taxon>Alphaproteobacteria</taxon>
        <taxon>Sphingomonadales</taxon>
        <taxon>Sphingomonadaceae</taxon>
        <taxon>Novosphingobium</taxon>
    </lineage>
</organism>
<gene>
    <name evidence="3" type="ORF">NZK81_03125</name>
</gene>
<name>A0ABT2I1L1_9SPHN</name>
<feature type="domain" description="Bacteriophage phiJL001 Gp84 C-terminal" evidence="2">
    <location>
        <begin position="200"/>
        <end position="282"/>
    </location>
</feature>
<dbReference type="Pfam" id="PF09356">
    <property type="entry name" value="Phage_BR0599"/>
    <property type="match status" value="1"/>
</dbReference>
<dbReference type="Proteomes" id="UP001165583">
    <property type="component" value="Unassembled WGS sequence"/>
</dbReference>